<evidence type="ECO:0000313" key="2">
    <source>
        <dbReference type="EMBL" id="ULT93350.1"/>
    </source>
</evidence>
<gene>
    <name evidence="2" type="ORF">L3Y34_003085</name>
</gene>
<feature type="compositionally biased region" description="Low complexity" evidence="1">
    <location>
        <begin position="259"/>
        <end position="271"/>
    </location>
</feature>
<protein>
    <submittedName>
        <fullName evidence="2">Uncharacterized protein</fullName>
    </submittedName>
</protein>
<dbReference type="PANTHER" id="PTHR38629">
    <property type="entry name" value="PROTEIN CBG12672"/>
    <property type="match status" value="1"/>
</dbReference>
<name>A0AAE9D4B3_CAEBR</name>
<organism evidence="2 3">
    <name type="scientific">Caenorhabditis briggsae</name>
    <dbReference type="NCBI Taxonomy" id="6238"/>
    <lineage>
        <taxon>Eukaryota</taxon>
        <taxon>Metazoa</taxon>
        <taxon>Ecdysozoa</taxon>
        <taxon>Nematoda</taxon>
        <taxon>Chromadorea</taxon>
        <taxon>Rhabditida</taxon>
        <taxon>Rhabditina</taxon>
        <taxon>Rhabditomorpha</taxon>
        <taxon>Rhabditoidea</taxon>
        <taxon>Rhabditidae</taxon>
        <taxon>Peloderinae</taxon>
        <taxon>Caenorhabditis</taxon>
    </lineage>
</organism>
<dbReference type="PANTHER" id="PTHR38629:SF2">
    <property type="entry name" value="DNA-BINDING PROTEIN"/>
    <property type="match status" value="1"/>
</dbReference>
<evidence type="ECO:0000313" key="3">
    <source>
        <dbReference type="Proteomes" id="UP000827892"/>
    </source>
</evidence>
<dbReference type="AlphaFoldDB" id="A0AAE9D4B3"/>
<accession>A0AAE9D4B3</accession>
<proteinExistence type="predicted"/>
<evidence type="ECO:0000256" key="1">
    <source>
        <dbReference type="SAM" id="MobiDB-lite"/>
    </source>
</evidence>
<reference evidence="2 3" key="1">
    <citation type="submission" date="2022-05" db="EMBL/GenBank/DDBJ databases">
        <title>Chromosome-level reference genomes for two strains of Caenorhabditis briggsae: an improved platform for comparative genomics.</title>
        <authorList>
            <person name="Stevens L."/>
            <person name="Andersen E.C."/>
        </authorList>
    </citation>
    <scope>NUCLEOTIDE SEQUENCE [LARGE SCALE GENOMIC DNA]</scope>
    <source>
        <strain evidence="2">QX1410_ONT</strain>
        <tissue evidence="2">Whole-organism</tissue>
    </source>
</reference>
<feature type="compositionally biased region" description="Low complexity" evidence="1">
    <location>
        <begin position="289"/>
        <end position="298"/>
    </location>
</feature>
<dbReference type="Proteomes" id="UP000827892">
    <property type="component" value="Chromosome IV"/>
</dbReference>
<feature type="region of interest" description="Disordered" evidence="1">
    <location>
        <begin position="257"/>
        <end position="298"/>
    </location>
</feature>
<dbReference type="EMBL" id="CP090894">
    <property type="protein sequence ID" value="ULT93350.1"/>
    <property type="molecule type" value="Genomic_DNA"/>
</dbReference>
<sequence length="314" mass="33888">MGFLSKQAVDDIIESVDDMSNPLYELLSNDFKSKEEFTVNDIAMMFKSLGETILKLQSQNTMLKNQNCILNANLSNLTKKVDGLEENLKLLSSQPKESPKPPTTLIKTFASAVASTISAPESQITFMRAASLANSEDARKSNVIIKNIDLSEEAIEKAEFASKIAKDCGTSTPSVFRIPHPAKGPPIVRLAFKSKEEARTVLTKFNSIKASIQGLRKHSEKSEMADKSAFVPVDAIGNHKNTDLDVDIDDELFGKKPPKATASVTKAATAPAPAPPSVIKAQTSPAPKPAAAAAPAAGKYQYKKSTTYQKAYAK</sequence>